<dbReference type="EMBL" id="FOEG01000023">
    <property type="protein sequence ID" value="SEP20260.1"/>
    <property type="molecule type" value="Genomic_DNA"/>
</dbReference>
<feature type="non-terminal residue" evidence="1">
    <location>
        <position position="78"/>
    </location>
</feature>
<evidence type="ECO:0000313" key="2">
    <source>
        <dbReference type="Proteomes" id="UP000199657"/>
    </source>
</evidence>
<evidence type="ECO:0000313" key="1">
    <source>
        <dbReference type="EMBL" id="SEP20260.1"/>
    </source>
</evidence>
<organism evidence="1 2">
    <name type="scientific">Aquisalimonas asiatica</name>
    <dbReference type="NCBI Taxonomy" id="406100"/>
    <lineage>
        <taxon>Bacteria</taxon>
        <taxon>Pseudomonadati</taxon>
        <taxon>Pseudomonadota</taxon>
        <taxon>Gammaproteobacteria</taxon>
        <taxon>Chromatiales</taxon>
        <taxon>Ectothiorhodospiraceae</taxon>
        <taxon>Aquisalimonas</taxon>
    </lineage>
</organism>
<reference evidence="1 2" key="1">
    <citation type="submission" date="2016-10" db="EMBL/GenBank/DDBJ databases">
        <authorList>
            <person name="de Groot N.N."/>
        </authorList>
    </citation>
    <scope>NUCLEOTIDE SEQUENCE [LARGE SCALE GENOMIC DNA]</scope>
    <source>
        <strain evidence="1 2">CGMCC 1.6291</strain>
    </source>
</reference>
<proteinExistence type="predicted"/>
<dbReference type="STRING" id="406100.SAMN04488052_1234"/>
<sequence>MTFDRERGVVALPPIGFRGYDEVPWENLVIVNFYTPKMYGGVFKAIKAFRPSDLRLITLNEDFPDEAMAFYSWYMDRS</sequence>
<keyword evidence="2" id="KW-1185">Reference proteome</keyword>
<name>A0A1H8VY43_9GAMM</name>
<dbReference type="Proteomes" id="UP000199657">
    <property type="component" value="Unassembled WGS sequence"/>
</dbReference>
<dbReference type="AlphaFoldDB" id="A0A1H8VY43"/>
<accession>A0A1H8VY43</accession>
<gene>
    <name evidence="1" type="ORF">SAMN04488052_1234</name>
</gene>
<protein>
    <submittedName>
        <fullName evidence="1">Uncharacterized protein</fullName>
    </submittedName>
</protein>